<feature type="compositionally biased region" description="Low complexity" evidence="1">
    <location>
        <begin position="180"/>
        <end position="201"/>
    </location>
</feature>
<evidence type="ECO:0000313" key="4">
    <source>
        <dbReference type="Proteomes" id="UP000288805"/>
    </source>
</evidence>
<dbReference type="AlphaFoldDB" id="A0A438FVU3"/>
<protein>
    <submittedName>
        <fullName evidence="3">Uncharacterized protein</fullName>
    </submittedName>
</protein>
<feature type="chain" id="PRO_5019056330" evidence="2">
    <location>
        <begin position="21"/>
        <end position="258"/>
    </location>
</feature>
<dbReference type="PANTHER" id="PTHR36245:SF7">
    <property type="entry name" value="GLYCINE-RICH PROTEIN"/>
    <property type="match status" value="1"/>
</dbReference>
<dbReference type="EMBL" id="QGNW01000726">
    <property type="protein sequence ID" value="RVW64076.1"/>
    <property type="molecule type" value="Genomic_DNA"/>
</dbReference>
<feature type="compositionally biased region" description="Gly residues" evidence="1">
    <location>
        <begin position="165"/>
        <end position="174"/>
    </location>
</feature>
<keyword evidence="2" id="KW-0732">Signal</keyword>
<dbReference type="Proteomes" id="UP000288805">
    <property type="component" value="Unassembled WGS sequence"/>
</dbReference>
<feature type="signal peptide" evidence="2">
    <location>
        <begin position="1"/>
        <end position="20"/>
    </location>
</feature>
<feature type="region of interest" description="Disordered" evidence="1">
    <location>
        <begin position="163"/>
        <end position="205"/>
    </location>
</feature>
<organism evidence="3 4">
    <name type="scientific">Vitis vinifera</name>
    <name type="common">Grape</name>
    <dbReference type="NCBI Taxonomy" id="29760"/>
    <lineage>
        <taxon>Eukaryota</taxon>
        <taxon>Viridiplantae</taxon>
        <taxon>Streptophyta</taxon>
        <taxon>Embryophyta</taxon>
        <taxon>Tracheophyta</taxon>
        <taxon>Spermatophyta</taxon>
        <taxon>Magnoliopsida</taxon>
        <taxon>eudicotyledons</taxon>
        <taxon>Gunneridae</taxon>
        <taxon>Pentapetalae</taxon>
        <taxon>rosids</taxon>
        <taxon>Vitales</taxon>
        <taxon>Vitaceae</taxon>
        <taxon>Viteae</taxon>
        <taxon>Vitis</taxon>
    </lineage>
</organism>
<dbReference type="PANTHER" id="PTHR36245">
    <property type="entry name" value="GLYCINE-RICH PROTEIN DOT1-LIKE"/>
    <property type="match status" value="1"/>
</dbReference>
<name>A0A438FVU3_VITVI</name>
<accession>A0A438FVU3</accession>
<proteinExistence type="predicted"/>
<evidence type="ECO:0000256" key="2">
    <source>
        <dbReference type="SAM" id="SignalP"/>
    </source>
</evidence>
<comment type="caution">
    <text evidence="3">The sequence shown here is derived from an EMBL/GenBank/DDBJ whole genome shotgun (WGS) entry which is preliminary data.</text>
</comment>
<evidence type="ECO:0000313" key="3">
    <source>
        <dbReference type="EMBL" id="RVW64076.1"/>
    </source>
</evidence>
<sequence length="258" mass="27480">MGIKGVGVLLILIFSHLCFPASPSPSTHQHTIFPSERGKNYSTANGGVLLFSLEIPFTIPKLRLPFPSGILLRFATETFFTFVLRKQGTPEITKALYRLKSDQLSGDGHIIGYPQNPRGDGKRVQRWFFPHFRENNFREGVADEKGSGAKEGRHRVIHSIKIGHGHGAAGGGGEAVASRSPGSTSNGETGNNGESTTTPTSQGGTAVIPVYTAGAVNNHRPNAHHGAASLNQQSLGPLNLCASVLAILVLHVYLVCGN</sequence>
<gene>
    <name evidence="3" type="ORF">CK203_051115</name>
</gene>
<evidence type="ECO:0000256" key="1">
    <source>
        <dbReference type="SAM" id="MobiDB-lite"/>
    </source>
</evidence>
<reference evidence="3 4" key="1">
    <citation type="journal article" date="2018" name="PLoS Genet.">
        <title>Population sequencing reveals clonal diversity and ancestral inbreeding in the grapevine cultivar Chardonnay.</title>
        <authorList>
            <person name="Roach M.J."/>
            <person name="Johnson D.L."/>
            <person name="Bohlmann J."/>
            <person name="van Vuuren H.J."/>
            <person name="Jones S.J."/>
            <person name="Pretorius I.S."/>
            <person name="Schmidt S.A."/>
            <person name="Borneman A.R."/>
        </authorList>
    </citation>
    <scope>NUCLEOTIDE SEQUENCE [LARGE SCALE GENOMIC DNA]</scope>
    <source>
        <strain evidence="4">cv. Chardonnay</strain>
        <tissue evidence="3">Leaf</tissue>
    </source>
</reference>